<evidence type="ECO:0000313" key="5">
    <source>
        <dbReference type="Proteomes" id="UP000781932"/>
    </source>
</evidence>
<sequence>MDMKHEMDPAQNEVINGSHNGLKLLPRSKTQVLDQVRRLLGHVQGQQQVSKPHSQVALYGEPDTGKTEIARNYADWLQTACPDVKIFWVSASDDVLYRNSYRSIAKQFGIPGYDNPTADISALVNSWLATEFREPWLLIVDDVNDTQMSFPDSNGSILITTRQKYIASWYVPGRQLIEVTEVSESEPYKILRPPLNVPYFDRDFLGAIVDQPTSSFPAASLANAGSSDMESDDSSVTDIEVFGEQPASTKLSLPGNNMYSLKHAVTRKPKDKAWCRHRQHRPAESVSLDGDETQSLVSDLVSDMDSFATGSQIFSENPASTKLSSQDEEVDMLKEANHAKPKAENFYSHLADNFDEKEEIKSLISGYEDIQSQDGSRSVRWEVRDAAVSYIAEMLANDPFLEPLYKNAAQRLEGKRFVRNHCRLLKSYYLSLRSQASNQKQGVAIEFLRPRAHRTLISIKIRENMEFQDMRRKEVHVELPQDEGRDLTLERYLSNVGASSKSHTDDTMQAIREADEGRKDNRTTEEQSEDAKSEDAKREDAKREDAKREDAKREDAKREDVKSEDIKSEESKDEYSQYEEAEEQSEDGWEGKEEGYDTGASLISLGETRSFFVSGQPLVDFRANFQDFLYPKSEAAEGTQPKKTQPKRSHVVSRGARLLARLFDVWSPPKDGCERVRYMCDCGDYTFLDVREISPGGLQRFRQRLASHGLSNIIAASAPSEFPDGLSPPPSAYLGTARSRSVTSQNSGLTSSRRSSLSTQPTSLSWSEDEAPPEDEQTIPQYLLLCVNQKSLPELIHINCRPFHNDQYLCQQILKEYQITRDKSTWRPSLLVHAKLLAVLSGVSSFLEKKTPHCLEWIFRFSRSVSEISFFQMDTGDFVRFQLVPVGELTVPNHFKCAEYPPESEVKAGNYEYEPVPMIDVAIASIPLWHLTRPVQHSDMYWIKTFPKKMRYPLRREPGVYGKPIIGWGIRVNEAFHWKHFLFLILAVSIGISIIVAIYVGVTSDASSAFGLGAFLAALVAIYIPHQYFAWKEKLN</sequence>
<keyword evidence="2" id="KW-1133">Transmembrane helix</keyword>
<dbReference type="GeneID" id="62157605"/>
<dbReference type="RefSeq" id="XP_038750231.1">
    <property type="nucleotide sequence ID" value="XM_038884531.1"/>
</dbReference>
<feature type="domain" description="ORC1/DEAH AAA+ ATPase" evidence="3">
    <location>
        <begin position="56"/>
        <end position="143"/>
    </location>
</feature>
<feature type="compositionally biased region" description="Low complexity" evidence="1">
    <location>
        <begin position="744"/>
        <end position="766"/>
    </location>
</feature>
<dbReference type="Pfam" id="PF13401">
    <property type="entry name" value="AAA_22"/>
    <property type="match status" value="1"/>
</dbReference>
<dbReference type="InterPro" id="IPR049945">
    <property type="entry name" value="AAA_22"/>
</dbReference>
<evidence type="ECO:0000256" key="1">
    <source>
        <dbReference type="SAM" id="MobiDB-lite"/>
    </source>
</evidence>
<feature type="region of interest" description="Disordered" evidence="1">
    <location>
        <begin position="1"/>
        <end position="21"/>
    </location>
</feature>
<reference evidence="4" key="1">
    <citation type="submission" date="2020-03" db="EMBL/GenBank/DDBJ databases">
        <authorList>
            <person name="He L."/>
        </authorList>
    </citation>
    <scope>NUCLEOTIDE SEQUENCE</scope>
    <source>
        <strain evidence="4">CkLH20</strain>
    </source>
</reference>
<proteinExistence type="predicted"/>
<feature type="region of interest" description="Disordered" evidence="1">
    <location>
        <begin position="719"/>
        <end position="775"/>
    </location>
</feature>
<dbReference type="InterPro" id="IPR027417">
    <property type="entry name" value="P-loop_NTPase"/>
</dbReference>
<evidence type="ECO:0000256" key="2">
    <source>
        <dbReference type="SAM" id="Phobius"/>
    </source>
</evidence>
<reference evidence="4" key="2">
    <citation type="submission" date="2020-11" db="EMBL/GenBank/DDBJ databases">
        <title>Whole genome sequencing of Colletotrichum sp.</title>
        <authorList>
            <person name="Li H."/>
        </authorList>
    </citation>
    <scope>NUCLEOTIDE SEQUENCE</scope>
    <source>
        <strain evidence="4">CkLH20</strain>
    </source>
</reference>
<dbReference type="Gene3D" id="3.40.50.300">
    <property type="entry name" value="P-loop containing nucleotide triphosphate hydrolases"/>
    <property type="match status" value="1"/>
</dbReference>
<dbReference type="AlphaFoldDB" id="A0A9P6LPE7"/>
<feature type="compositionally biased region" description="Acidic residues" evidence="1">
    <location>
        <begin position="576"/>
        <end position="588"/>
    </location>
</feature>
<comment type="caution">
    <text evidence="4">The sequence shown here is derived from an EMBL/GenBank/DDBJ whole genome shotgun (WGS) entry which is preliminary data.</text>
</comment>
<dbReference type="OrthoDB" id="409136at2759"/>
<accession>A0A9P6LPE7</accession>
<organism evidence="4 5">
    <name type="scientific">Colletotrichum karsti</name>
    <dbReference type="NCBI Taxonomy" id="1095194"/>
    <lineage>
        <taxon>Eukaryota</taxon>
        <taxon>Fungi</taxon>
        <taxon>Dikarya</taxon>
        <taxon>Ascomycota</taxon>
        <taxon>Pezizomycotina</taxon>
        <taxon>Sordariomycetes</taxon>
        <taxon>Hypocreomycetidae</taxon>
        <taxon>Glomerellales</taxon>
        <taxon>Glomerellaceae</taxon>
        <taxon>Colletotrichum</taxon>
        <taxon>Colletotrichum boninense species complex</taxon>
    </lineage>
</organism>
<keyword evidence="2" id="KW-0472">Membrane</keyword>
<gene>
    <name evidence="4" type="ORF">CkaCkLH20_01812</name>
</gene>
<evidence type="ECO:0000259" key="3">
    <source>
        <dbReference type="Pfam" id="PF13401"/>
    </source>
</evidence>
<feature type="transmembrane region" description="Helical" evidence="2">
    <location>
        <begin position="1006"/>
        <end position="1024"/>
    </location>
</feature>
<name>A0A9P6LPE7_9PEZI</name>
<feature type="compositionally biased region" description="Basic and acidic residues" evidence="1">
    <location>
        <begin position="512"/>
        <end position="575"/>
    </location>
</feature>
<dbReference type="GO" id="GO:0016887">
    <property type="term" value="F:ATP hydrolysis activity"/>
    <property type="evidence" value="ECO:0007669"/>
    <property type="project" value="InterPro"/>
</dbReference>
<dbReference type="EMBL" id="JAATWM020000004">
    <property type="protein sequence ID" value="KAF9880770.1"/>
    <property type="molecule type" value="Genomic_DNA"/>
</dbReference>
<keyword evidence="2" id="KW-0812">Transmembrane</keyword>
<evidence type="ECO:0000313" key="4">
    <source>
        <dbReference type="EMBL" id="KAF9880770.1"/>
    </source>
</evidence>
<keyword evidence="5" id="KW-1185">Reference proteome</keyword>
<feature type="transmembrane region" description="Helical" evidence="2">
    <location>
        <begin position="981"/>
        <end position="1000"/>
    </location>
</feature>
<dbReference type="Proteomes" id="UP000781932">
    <property type="component" value="Unassembled WGS sequence"/>
</dbReference>
<feature type="region of interest" description="Disordered" evidence="1">
    <location>
        <begin position="512"/>
        <end position="595"/>
    </location>
</feature>
<protein>
    <recommendedName>
        <fullName evidence="3">ORC1/DEAH AAA+ ATPase domain-containing protein</fullName>
    </recommendedName>
</protein>
<dbReference type="SUPFAM" id="SSF52540">
    <property type="entry name" value="P-loop containing nucleoside triphosphate hydrolases"/>
    <property type="match status" value="1"/>
</dbReference>